<evidence type="ECO:0000313" key="5">
    <source>
        <dbReference type="Proteomes" id="UP001181046"/>
    </source>
</evidence>
<feature type="domain" description="HTH cro/C1-type" evidence="3">
    <location>
        <begin position="7"/>
        <end position="61"/>
    </location>
</feature>
<dbReference type="Gene3D" id="1.10.260.40">
    <property type="entry name" value="lambda repressor-like DNA-binding domains"/>
    <property type="match status" value="1"/>
</dbReference>
<keyword evidence="1" id="KW-0238">DNA-binding</keyword>
<keyword evidence="2" id="KW-0472">Membrane</keyword>
<feature type="transmembrane region" description="Helical" evidence="2">
    <location>
        <begin position="108"/>
        <end position="129"/>
    </location>
</feature>
<reference evidence="4" key="1">
    <citation type="submission" date="2023-03" db="EMBL/GenBank/DDBJ databases">
        <authorList>
            <person name="Shen W."/>
            <person name="Cai J."/>
        </authorList>
    </citation>
    <scope>NUCLEOTIDE SEQUENCE</scope>
    <source>
        <strain evidence="4">P66-3</strain>
    </source>
</reference>
<dbReference type="PROSITE" id="PS50943">
    <property type="entry name" value="HTH_CROC1"/>
    <property type="match status" value="1"/>
</dbReference>
<dbReference type="Pfam" id="PF01381">
    <property type="entry name" value="HTH_3"/>
    <property type="match status" value="1"/>
</dbReference>
<dbReference type="InterPro" id="IPR001387">
    <property type="entry name" value="Cro/C1-type_HTH"/>
</dbReference>
<organism evidence="4 5">
    <name type="scientific">Enterococcus xiangfangensis</name>
    <dbReference type="NCBI Taxonomy" id="1296537"/>
    <lineage>
        <taxon>Bacteria</taxon>
        <taxon>Bacillati</taxon>
        <taxon>Bacillota</taxon>
        <taxon>Bacilli</taxon>
        <taxon>Lactobacillales</taxon>
        <taxon>Enterococcaceae</taxon>
        <taxon>Enterococcus</taxon>
    </lineage>
</organism>
<dbReference type="EMBL" id="JARQAJ010000002">
    <property type="protein sequence ID" value="MDT2759073.1"/>
    <property type="molecule type" value="Genomic_DNA"/>
</dbReference>
<keyword evidence="2" id="KW-0812">Transmembrane</keyword>
<protein>
    <submittedName>
        <fullName evidence="4">Helix-turn-helix transcriptional regulator</fullName>
    </submittedName>
</protein>
<keyword evidence="2" id="KW-1133">Transmembrane helix</keyword>
<dbReference type="SUPFAM" id="SSF47413">
    <property type="entry name" value="lambda repressor-like DNA-binding domains"/>
    <property type="match status" value="1"/>
</dbReference>
<dbReference type="SMART" id="SM00530">
    <property type="entry name" value="HTH_XRE"/>
    <property type="match status" value="1"/>
</dbReference>
<feature type="transmembrane region" description="Helical" evidence="2">
    <location>
        <begin position="85"/>
        <end position="102"/>
    </location>
</feature>
<name>A0ABU3F8T5_9ENTE</name>
<dbReference type="PANTHER" id="PTHR46558:SF4">
    <property type="entry name" value="DNA-BIDING PHAGE PROTEIN"/>
    <property type="match status" value="1"/>
</dbReference>
<sequence length="132" mass="15293">MEVGERLKARRMELNLTQESVAEALGITRQTISNWENGRSYPDIERMVRLSDVYSLSLDELLKGDQEMVKQLQENTSINHFLKRFIFMLLVNVGLMIVLLINQTIGDYFILLILALISMNTLALFYLIIKKI</sequence>
<proteinExistence type="predicted"/>
<dbReference type="InterPro" id="IPR010982">
    <property type="entry name" value="Lambda_DNA-bd_dom_sf"/>
</dbReference>
<evidence type="ECO:0000259" key="3">
    <source>
        <dbReference type="PROSITE" id="PS50943"/>
    </source>
</evidence>
<evidence type="ECO:0000313" key="4">
    <source>
        <dbReference type="EMBL" id="MDT2759073.1"/>
    </source>
</evidence>
<comment type="caution">
    <text evidence="4">The sequence shown here is derived from an EMBL/GenBank/DDBJ whole genome shotgun (WGS) entry which is preliminary data.</text>
</comment>
<evidence type="ECO:0000256" key="1">
    <source>
        <dbReference type="ARBA" id="ARBA00023125"/>
    </source>
</evidence>
<dbReference type="RefSeq" id="WP_311829637.1">
    <property type="nucleotide sequence ID" value="NZ_JARQAJ010000002.1"/>
</dbReference>
<accession>A0ABU3F8T5</accession>
<dbReference type="Proteomes" id="UP001181046">
    <property type="component" value="Unassembled WGS sequence"/>
</dbReference>
<keyword evidence="5" id="KW-1185">Reference proteome</keyword>
<dbReference type="CDD" id="cd00093">
    <property type="entry name" value="HTH_XRE"/>
    <property type="match status" value="1"/>
</dbReference>
<evidence type="ECO:0000256" key="2">
    <source>
        <dbReference type="SAM" id="Phobius"/>
    </source>
</evidence>
<dbReference type="PANTHER" id="PTHR46558">
    <property type="entry name" value="TRACRIPTIONAL REGULATORY PROTEIN-RELATED-RELATED"/>
    <property type="match status" value="1"/>
</dbReference>
<gene>
    <name evidence="4" type="ORF">P7H27_04785</name>
</gene>